<dbReference type="KEGG" id="mflg:ABS361_15740"/>
<sequence length="344" mass="35358">MTTMMQWRMDEHGADALRLDAVALPEPGPGEVLVRVGAVSLNYRDKMVIANGMGMRLAFPFTPGSDLAGTVVATGPGTGLWRSGDRVISAFFPDWRDGPIPGTAATPGTRALGGTYPGVLAQYVALPEAWFVRAPATLDDVAASTLPCAGLTAWSALADQDRLRPGETVLVHGTGGVSLFAAAIAKRAGAIVIAVSGSAEKLDRLRALGLADHGIDRSGEDWGAAVLRVTGGRGVDHIVETVGGSNLAGSLRVAAPGGRVSLIGVLDGFGVSATAGDLLMKNTVVRGIAVGHRRALEEFVSAVDQTALTPVIDATYPMAALRDALAHLDRGPFGKIVVTIGADG</sequence>
<dbReference type="SMART" id="SM00829">
    <property type="entry name" value="PKS_ER"/>
    <property type="match status" value="1"/>
</dbReference>
<dbReference type="Pfam" id="PF08240">
    <property type="entry name" value="ADH_N"/>
    <property type="match status" value="1"/>
</dbReference>
<dbReference type="Gene3D" id="3.40.50.720">
    <property type="entry name" value="NAD(P)-binding Rossmann-like Domain"/>
    <property type="match status" value="1"/>
</dbReference>
<dbReference type="Gene3D" id="3.90.180.10">
    <property type="entry name" value="Medium-chain alcohol dehydrogenases, catalytic domain"/>
    <property type="match status" value="1"/>
</dbReference>
<dbReference type="AlphaFoldDB" id="A0AAU7X9D9"/>
<reference evidence="2" key="1">
    <citation type="submission" date="2024-06" db="EMBL/GenBank/DDBJ databases">
        <title>Methylostella associata gen. nov., sp. nov., a novel Ancalomicrobiaceae-affiliated facultatively methylotrophic bacteria that feed on methanotrophs of the genus Methylococcus.</title>
        <authorList>
            <person name="Saltykova V."/>
            <person name="Danilova O.V."/>
            <person name="Oshkin I.Y."/>
            <person name="Belova S.E."/>
            <person name="Pimenov N.V."/>
            <person name="Dedysh S.N."/>
        </authorList>
    </citation>
    <scope>NUCLEOTIDE SEQUENCE</scope>
    <source>
        <strain evidence="2">S20</strain>
    </source>
</reference>
<dbReference type="CDD" id="cd08276">
    <property type="entry name" value="MDR7"/>
    <property type="match status" value="1"/>
</dbReference>
<accession>A0AAU7X9D9</accession>
<dbReference type="InterPro" id="IPR036291">
    <property type="entry name" value="NAD(P)-bd_dom_sf"/>
</dbReference>
<dbReference type="PANTHER" id="PTHR45033:SF2">
    <property type="entry name" value="ZINC-TYPE ALCOHOL DEHYDROGENASE-LIKE PROTEIN C1773.06C"/>
    <property type="match status" value="1"/>
</dbReference>
<evidence type="ECO:0000313" key="2">
    <source>
        <dbReference type="EMBL" id="XBY43527.1"/>
    </source>
</evidence>
<dbReference type="InterPro" id="IPR011032">
    <property type="entry name" value="GroES-like_sf"/>
</dbReference>
<dbReference type="Pfam" id="PF00107">
    <property type="entry name" value="ADH_zinc_N"/>
    <property type="match status" value="1"/>
</dbReference>
<dbReference type="EMBL" id="CP158568">
    <property type="protein sequence ID" value="XBY43527.1"/>
    <property type="molecule type" value="Genomic_DNA"/>
</dbReference>
<name>A0AAU7X9D9_9HYPH</name>
<dbReference type="SUPFAM" id="SSF50129">
    <property type="entry name" value="GroES-like"/>
    <property type="match status" value="1"/>
</dbReference>
<proteinExistence type="predicted"/>
<evidence type="ECO:0000259" key="1">
    <source>
        <dbReference type="SMART" id="SM00829"/>
    </source>
</evidence>
<dbReference type="InterPro" id="IPR013149">
    <property type="entry name" value="ADH-like_C"/>
</dbReference>
<dbReference type="PANTHER" id="PTHR45033">
    <property type="match status" value="1"/>
</dbReference>
<gene>
    <name evidence="2" type="ORF">ABS361_15740</name>
</gene>
<dbReference type="SUPFAM" id="SSF51735">
    <property type="entry name" value="NAD(P)-binding Rossmann-fold domains"/>
    <property type="match status" value="1"/>
</dbReference>
<dbReference type="InterPro" id="IPR052711">
    <property type="entry name" value="Zinc_ADH-like"/>
</dbReference>
<protein>
    <submittedName>
        <fullName evidence="2">NAD(P)-dependent alcohol dehydrogenase</fullName>
    </submittedName>
</protein>
<dbReference type="InterPro" id="IPR013154">
    <property type="entry name" value="ADH-like_N"/>
</dbReference>
<dbReference type="InterPro" id="IPR020843">
    <property type="entry name" value="ER"/>
</dbReference>
<feature type="domain" description="Enoyl reductase (ER)" evidence="1">
    <location>
        <begin position="13"/>
        <end position="338"/>
    </location>
</feature>
<organism evidence="2">
    <name type="scientific">Methyloraptor flagellatus</name>
    <dbReference type="NCBI Taxonomy" id="3162530"/>
    <lineage>
        <taxon>Bacteria</taxon>
        <taxon>Pseudomonadati</taxon>
        <taxon>Pseudomonadota</taxon>
        <taxon>Alphaproteobacteria</taxon>
        <taxon>Hyphomicrobiales</taxon>
        <taxon>Ancalomicrobiaceae</taxon>
        <taxon>Methyloraptor</taxon>
    </lineage>
</organism>
<dbReference type="GO" id="GO:0016491">
    <property type="term" value="F:oxidoreductase activity"/>
    <property type="evidence" value="ECO:0007669"/>
    <property type="project" value="InterPro"/>
</dbReference>